<evidence type="ECO:0000259" key="2">
    <source>
        <dbReference type="PROSITE" id="PS50030"/>
    </source>
</evidence>
<name>A0ABD2KDM1_HETSC</name>
<dbReference type="EMBL" id="JBICCN010000027">
    <property type="protein sequence ID" value="KAL3101039.1"/>
    <property type="molecule type" value="Genomic_DNA"/>
</dbReference>
<comment type="similarity">
    <text evidence="1">Belongs to the RAD23 family.</text>
</comment>
<protein>
    <recommendedName>
        <fullName evidence="1">UV excision repair protein RAD23</fullName>
    </recommendedName>
</protein>
<evidence type="ECO:0000313" key="4">
    <source>
        <dbReference type="EMBL" id="KAL3101039.1"/>
    </source>
</evidence>
<dbReference type="SUPFAM" id="SSF46934">
    <property type="entry name" value="UBA-like"/>
    <property type="match status" value="1"/>
</dbReference>
<dbReference type="SMART" id="SM00165">
    <property type="entry name" value="UBA"/>
    <property type="match status" value="1"/>
</dbReference>
<keyword evidence="1" id="KW-0227">DNA damage</keyword>
<dbReference type="PANTHER" id="PTHR10621:SF0">
    <property type="entry name" value="UV EXCISION REPAIR PROTEIN RAD23"/>
    <property type="match status" value="1"/>
</dbReference>
<dbReference type="InterPro" id="IPR015940">
    <property type="entry name" value="UBA"/>
</dbReference>
<dbReference type="GO" id="GO:0003684">
    <property type="term" value="F:damaged DNA binding"/>
    <property type="evidence" value="ECO:0007669"/>
    <property type="project" value="UniProtKB-UniRule"/>
</dbReference>
<feature type="domain" description="UBA" evidence="2">
    <location>
        <begin position="152"/>
        <end position="192"/>
    </location>
</feature>
<dbReference type="CDD" id="cd01805">
    <property type="entry name" value="Ubl_Rad23"/>
    <property type="match status" value="1"/>
</dbReference>
<dbReference type="InterPro" id="IPR000626">
    <property type="entry name" value="Ubiquitin-like_dom"/>
</dbReference>
<dbReference type="PROSITE" id="PS50030">
    <property type="entry name" value="UBA"/>
    <property type="match status" value="1"/>
</dbReference>
<dbReference type="InterPro" id="IPR029071">
    <property type="entry name" value="Ubiquitin-like_domsf"/>
</dbReference>
<dbReference type="FunFam" id="1.10.8.10:FF:000002">
    <property type="entry name" value="UV excision repair protein RAD23 homolog"/>
    <property type="match status" value="1"/>
</dbReference>
<dbReference type="GO" id="GO:0005634">
    <property type="term" value="C:nucleus"/>
    <property type="evidence" value="ECO:0007669"/>
    <property type="project" value="UniProtKB-SubCell"/>
</dbReference>
<comment type="caution">
    <text evidence="4">The sequence shown here is derived from an EMBL/GenBank/DDBJ whole genome shotgun (WGS) entry which is preliminary data.</text>
</comment>
<dbReference type="InterPro" id="IPR004806">
    <property type="entry name" value="Rad23"/>
</dbReference>
<dbReference type="PRINTS" id="PR01839">
    <property type="entry name" value="RAD23PROTEIN"/>
</dbReference>
<dbReference type="Proteomes" id="UP001620645">
    <property type="component" value="Unassembled WGS sequence"/>
</dbReference>
<dbReference type="AlphaFoldDB" id="A0ABD2KDM1"/>
<keyword evidence="1" id="KW-0234">DNA repair</keyword>
<dbReference type="Gene3D" id="3.10.20.90">
    <property type="entry name" value="Phosphatidylinositol 3-kinase Catalytic Subunit, Chain A, domain 1"/>
    <property type="match status" value="1"/>
</dbReference>
<dbReference type="GO" id="GO:0005737">
    <property type="term" value="C:cytoplasm"/>
    <property type="evidence" value="ECO:0007669"/>
    <property type="project" value="UniProtKB-SubCell"/>
</dbReference>
<dbReference type="GO" id="GO:0031593">
    <property type="term" value="F:polyubiquitin modification-dependent protein binding"/>
    <property type="evidence" value="ECO:0007669"/>
    <property type="project" value="UniProtKB-UniRule"/>
</dbReference>
<keyword evidence="1" id="KW-0963">Cytoplasm</keyword>
<dbReference type="SMART" id="SM00213">
    <property type="entry name" value="UBQ"/>
    <property type="match status" value="1"/>
</dbReference>
<comment type="subcellular location">
    <subcellularLocation>
        <location evidence="1">Nucleus</location>
    </subcellularLocation>
    <subcellularLocation>
        <location evidence="1">Cytoplasm</location>
    </subcellularLocation>
</comment>
<keyword evidence="1" id="KW-0539">Nucleus</keyword>
<dbReference type="SUPFAM" id="SSF54236">
    <property type="entry name" value="Ubiquitin-like"/>
    <property type="match status" value="1"/>
</dbReference>
<sequence>MRELLFKTANQEQHTFTLEVEETETIAQIKQKIEDRFGLAFEADEQVLFYNGRELDDALTVDNLNIEAPNFIVVFVMNDLAGADEGEMLVQPMPVHMNGHPAAAQAGYVNNHAAHHHHHHHHQQQQQNGMHIDHNVWQQILAPVQQQVQLTAQDHQAIRRLIALGFPRNLSIEAYIVSDRNEEHAAEYILERMAEGHGP</sequence>
<evidence type="ECO:0000313" key="5">
    <source>
        <dbReference type="Proteomes" id="UP001620645"/>
    </source>
</evidence>
<dbReference type="GO" id="GO:0043161">
    <property type="term" value="P:proteasome-mediated ubiquitin-dependent protein catabolic process"/>
    <property type="evidence" value="ECO:0007669"/>
    <property type="project" value="UniProtKB-UniRule"/>
</dbReference>
<evidence type="ECO:0000259" key="3">
    <source>
        <dbReference type="PROSITE" id="PS50053"/>
    </source>
</evidence>
<feature type="domain" description="Ubiquitin-like" evidence="3">
    <location>
        <begin position="2"/>
        <end position="76"/>
    </location>
</feature>
<dbReference type="PROSITE" id="PS50053">
    <property type="entry name" value="UBIQUITIN_2"/>
    <property type="match status" value="1"/>
</dbReference>
<dbReference type="Gene3D" id="1.10.8.10">
    <property type="entry name" value="DNA helicase RuvA subunit, C-terminal domain"/>
    <property type="match status" value="1"/>
</dbReference>
<dbReference type="PANTHER" id="PTHR10621">
    <property type="entry name" value="UV EXCISION REPAIR PROTEIN RAD23"/>
    <property type="match status" value="1"/>
</dbReference>
<evidence type="ECO:0000256" key="1">
    <source>
        <dbReference type="RuleBase" id="RU367049"/>
    </source>
</evidence>
<comment type="function">
    <text evidence="1">Multiubiquitin chain receptor involved in modulation of proteasomal degradation. Involved in nucleotide excision repair.</text>
</comment>
<dbReference type="Pfam" id="PF00240">
    <property type="entry name" value="ubiquitin"/>
    <property type="match status" value="1"/>
</dbReference>
<keyword evidence="5" id="KW-1185">Reference proteome</keyword>
<dbReference type="Pfam" id="PF00627">
    <property type="entry name" value="UBA"/>
    <property type="match status" value="1"/>
</dbReference>
<dbReference type="GO" id="GO:0043130">
    <property type="term" value="F:ubiquitin binding"/>
    <property type="evidence" value="ECO:0007669"/>
    <property type="project" value="UniProtKB-UniRule"/>
</dbReference>
<reference evidence="4 5" key="1">
    <citation type="submission" date="2024-10" db="EMBL/GenBank/DDBJ databases">
        <authorList>
            <person name="Kim D."/>
        </authorList>
    </citation>
    <scope>NUCLEOTIDE SEQUENCE [LARGE SCALE GENOMIC DNA]</scope>
    <source>
        <strain evidence="4">Taebaek</strain>
    </source>
</reference>
<dbReference type="GO" id="GO:0006289">
    <property type="term" value="P:nucleotide-excision repair"/>
    <property type="evidence" value="ECO:0007669"/>
    <property type="project" value="UniProtKB-UniRule"/>
</dbReference>
<gene>
    <name evidence="4" type="ORF">niasHS_001499</name>
</gene>
<proteinExistence type="inferred from homology"/>
<organism evidence="4 5">
    <name type="scientific">Heterodera schachtii</name>
    <name type="common">Sugarbeet cyst nematode worm</name>
    <name type="synonym">Tylenchus schachtii</name>
    <dbReference type="NCBI Taxonomy" id="97005"/>
    <lineage>
        <taxon>Eukaryota</taxon>
        <taxon>Metazoa</taxon>
        <taxon>Ecdysozoa</taxon>
        <taxon>Nematoda</taxon>
        <taxon>Chromadorea</taxon>
        <taxon>Rhabditida</taxon>
        <taxon>Tylenchina</taxon>
        <taxon>Tylenchomorpha</taxon>
        <taxon>Tylenchoidea</taxon>
        <taxon>Heteroderidae</taxon>
        <taxon>Heteroderinae</taxon>
        <taxon>Heterodera</taxon>
    </lineage>
</organism>
<dbReference type="CDD" id="cd14281">
    <property type="entry name" value="UBA2_Rad23_like"/>
    <property type="match status" value="1"/>
</dbReference>
<dbReference type="InterPro" id="IPR009060">
    <property type="entry name" value="UBA-like_sf"/>
</dbReference>
<accession>A0ABD2KDM1</accession>